<gene>
    <name evidence="1" type="ORF">PsorP6_004291</name>
</gene>
<proteinExistence type="predicted"/>
<name>A0ACC0VQ81_9STRA</name>
<dbReference type="EMBL" id="CM047587">
    <property type="protein sequence ID" value="KAI9907921.1"/>
    <property type="molecule type" value="Genomic_DNA"/>
</dbReference>
<organism evidence="1 2">
    <name type="scientific">Peronosclerospora sorghi</name>
    <dbReference type="NCBI Taxonomy" id="230839"/>
    <lineage>
        <taxon>Eukaryota</taxon>
        <taxon>Sar</taxon>
        <taxon>Stramenopiles</taxon>
        <taxon>Oomycota</taxon>
        <taxon>Peronosporomycetes</taxon>
        <taxon>Peronosporales</taxon>
        <taxon>Peronosporaceae</taxon>
        <taxon>Peronosclerospora</taxon>
    </lineage>
</organism>
<evidence type="ECO:0000313" key="1">
    <source>
        <dbReference type="EMBL" id="KAI9907921.1"/>
    </source>
</evidence>
<comment type="caution">
    <text evidence="1">The sequence shown here is derived from an EMBL/GenBank/DDBJ whole genome shotgun (WGS) entry which is preliminary data.</text>
</comment>
<protein>
    <submittedName>
        <fullName evidence="1">Uncharacterized protein</fullName>
    </submittedName>
</protein>
<dbReference type="Proteomes" id="UP001163321">
    <property type="component" value="Chromosome 8"/>
</dbReference>
<evidence type="ECO:0000313" key="2">
    <source>
        <dbReference type="Proteomes" id="UP001163321"/>
    </source>
</evidence>
<keyword evidence="2" id="KW-1185">Reference proteome</keyword>
<reference evidence="1 2" key="1">
    <citation type="journal article" date="2022" name="bioRxiv">
        <title>The genome of the oomycete Peronosclerospora sorghi, a cosmopolitan pathogen of maize and sorghum, is inflated with dispersed pseudogenes.</title>
        <authorList>
            <person name="Fletcher K."/>
            <person name="Martin F."/>
            <person name="Isakeit T."/>
            <person name="Cavanaugh K."/>
            <person name="Magill C."/>
            <person name="Michelmore R."/>
        </authorList>
    </citation>
    <scope>NUCLEOTIDE SEQUENCE [LARGE SCALE GENOMIC DNA]</scope>
    <source>
        <strain evidence="1">P6</strain>
    </source>
</reference>
<accession>A0ACC0VQ81</accession>
<sequence>MIVSAISHSIPPGTFYVQILQAQQLHESPSAHDHATGQQYAATYATKRVYPVYERCILDEGTHMEQTFRGLDMSQVETAHYAVSVLSPPKEPRLPSKGTRIFGA</sequence>